<sequence>MSNIPLSNKNLSGSPPIKNRKAFNNITKEVNNSPKYSNHTNIERNSSKRTSMRLGTLRKTSIPTNINAETMSKMKSLSQAGMNFEASKRTNIKSSRQSNIFDSSSALSGSLNDPLSIRRQQEALEKNERHANSLRGQIEEKSRQIQEINEIIKDLTRSRNSLVRHAIDIKSKIDDAEISIINIDHKIEALERSVQKDILHEEQMNTIRIKEQQNILIRELDEFKAILEEQLQHAHSYRDDESKAEIAKLEEESVQLSNTLNSLNEGTQDRLRKEKEVLDKELEKILAAEEARCEDITKAFEEKSVKLQSSQEILNDLNSKLSNVKSKKQDLIERIDEQTKIQENYNDKFSELEKQLRELKLKHDIVDEELAGVTEVHDLATASYNESYNKIDKESKLRRRIQNTIQDLNNKLRVYARVLPSSNDQSNFQISPACGEEKQSISTKTNSTYLFDKIFNNDFLENDICDEIVCLNENNLNGANVSVLFTGFEESLLFDELSQKTLDALIQREEKYKSKNWYFEYGFKFLSITTNGVFDLVTGKESNLKLENRTIHTDAESVKSSNLKLAETSSDASILIILTVNGTNGTKSFTSHSYSMNLSHIESSDLILHAVSKIRENKFSSSEFTESPMYQLVHFLYSNTKSLTFINLVNDENKSDENKKLLELASFVNETDAIPIKRVYNTPLQK</sequence>
<name>K0KI84_WICCF</name>
<evidence type="ECO:0000256" key="2">
    <source>
        <dbReference type="SAM" id="MobiDB-lite"/>
    </source>
</evidence>
<proteinExistence type="predicted"/>
<feature type="compositionally biased region" description="Polar residues" evidence="2">
    <location>
        <begin position="1"/>
        <end position="13"/>
    </location>
</feature>
<feature type="domain" description="Spindle pole body-associated protein Vik1/Cik1 microtubule binding" evidence="3">
    <location>
        <begin position="392"/>
        <end position="536"/>
    </location>
</feature>
<evidence type="ECO:0000313" key="5">
    <source>
        <dbReference type="Proteomes" id="UP000009328"/>
    </source>
</evidence>
<dbReference type="InterPro" id="IPR027417">
    <property type="entry name" value="P-loop_NTPase"/>
</dbReference>
<organism evidence="4 5">
    <name type="scientific">Wickerhamomyces ciferrii (strain ATCC 14091 / BCRC 22168 / CBS 111 / JCM 3599 / NBRC 0793 / NRRL Y-1031 F-60-10)</name>
    <name type="common">Yeast</name>
    <name type="synonym">Pichia ciferrii</name>
    <dbReference type="NCBI Taxonomy" id="1206466"/>
    <lineage>
        <taxon>Eukaryota</taxon>
        <taxon>Fungi</taxon>
        <taxon>Dikarya</taxon>
        <taxon>Ascomycota</taxon>
        <taxon>Saccharomycotina</taxon>
        <taxon>Saccharomycetes</taxon>
        <taxon>Phaffomycetales</taxon>
        <taxon>Wickerhamomycetaceae</taxon>
        <taxon>Wickerhamomyces</taxon>
    </lineage>
</organism>
<accession>K0KI84</accession>
<protein>
    <submittedName>
        <fullName evidence="4">Kinesin-3</fullName>
    </submittedName>
</protein>
<dbReference type="InterPro" id="IPR036961">
    <property type="entry name" value="Kinesin_motor_dom_sf"/>
</dbReference>
<dbReference type="HOGENOM" id="CLU_401256_0_0_1"/>
<dbReference type="STRING" id="1206466.K0KI84"/>
<evidence type="ECO:0000256" key="1">
    <source>
        <dbReference type="SAM" id="Coils"/>
    </source>
</evidence>
<reference evidence="4 5" key="1">
    <citation type="journal article" date="2012" name="Eukaryot. Cell">
        <title>Draft genome sequence of Wickerhamomyces ciferrii NRRL Y-1031 F-60-10.</title>
        <authorList>
            <person name="Schneider J."/>
            <person name="Andrea H."/>
            <person name="Blom J."/>
            <person name="Jaenicke S."/>
            <person name="Ruckert C."/>
            <person name="Schorsch C."/>
            <person name="Szczepanowski R."/>
            <person name="Farwick M."/>
            <person name="Goesmann A."/>
            <person name="Puhler A."/>
            <person name="Schaffer S."/>
            <person name="Tauch A."/>
            <person name="Kohler T."/>
            <person name="Brinkrolf K."/>
        </authorList>
    </citation>
    <scope>NUCLEOTIDE SEQUENCE [LARGE SCALE GENOMIC DNA]</scope>
    <source>
        <strain evidence="5">ATCC 14091 / BCRC 22168 / CBS 111 / JCM 3599 / NBRC 0793 / NRRL Y-1031 F-60-10</strain>
    </source>
</reference>
<dbReference type="InterPro" id="IPR031852">
    <property type="entry name" value="Vik1/Cik1_MT-bd"/>
</dbReference>
<feature type="coiled-coil region" evidence="1">
    <location>
        <begin position="239"/>
        <end position="418"/>
    </location>
</feature>
<keyword evidence="5" id="KW-1185">Reference proteome</keyword>
<dbReference type="GO" id="GO:0008017">
    <property type="term" value="F:microtubule binding"/>
    <property type="evidence" value="ECO:0007669"/>
    <property type="project" value="InterPro"/>
</dbReference>
<dbReference type="Gene3D" id="3.40.850.10">
    <property type="entry name" value="Kinesin motor domain"/>
    <property type="match status" value="1"/>
</dbReference>
<feature type="compositionally biased region" description="Polar residues" evidence="2">
    <location>
        <begin position="22"/>
        <end position="40"/>
    </location>
</feature>
<feature type="compositionally biased region" description="Polar residues" evidence="2">
    <location>
        <begin position="92"/>
        <end position="113"/>
    </location>
</feature>
<evidence type="ECO:0000313" key="4">
    <source>
        <dbReference type="EMBL" id="CCH41114.1"/>
    </source>
</evidence>
<dbReference type="EMBL" id="CAIF01000011">
    <property type="protein sequence ID" value="CCH41114.1"/>
    <property type="molecule type" value="Genomic_DNA"/>
</dbReference>
<dbReference type="eggNOG" id="KOG0239">
    <property type="taxonomic scope" value="Eukaryota"/>
</dbReference>
<dbReference type="SUPFAM" id="SSF52540">
    <property type="entry name" value="P-loop containing nucleoside triphosphate hydrolases"/>
    <property type="match status" value="1"/>
</dbReference>
<keyword evidence="1" id="KW-0175">Coiled coil</keyword>
<comment type="caution">
    <text evidence="4">The sequence shown here is derived from an EMBL/GenBank/DDBJ whole genome shotgun (WGS) entry which is preliminary data.</text>
</comment>
<evidence type="ECO:0000259" key="3">
    <source>
        <dbReference type="Pfam" id="PF16796"/>
    </source>
</evidence>
<dbReference type="Proteomes" id="UP000009328">
    <property type="component" value="Unassembled WGS sequence"/>
</dbReference>
<feature type="coiled-coil region" evidence="1">
    <location>
        <begin position="117"/>
        <end position="193"/>
    </location>
</feature>
<gene>
    <name evidence="4" type="ORF">BN7_651</name>
</gene>
<dbReference type="AlphaFoldDB" id="K0KI84"/>
<dbReference type="Pfam" id="PF16796">
    <property type="entry name" value="Microtub_bd"/>
    <property type="match status" value="1"/>
</dbReference>
<feature type="region of interest" description="Disordered" evidence="2">
    <location>
        <begin position="1"/>
        <end position="53"/>
    </location>
</feature>
<dbReference type="InParanoid" id="K0KI84"/>
<feature type="region of interest" description="Disordered" evidence="2">
    <location>
        <begin position="88"/>
        <end position="114"/>
    </location>
</feature>